<dbReference type="Pfam" id="PF08241">
    <property type="entry name" value="Methyltransf_11"/>
    <property type="match status" value="1"/>
</dbReference>
<dbReference type="STRING" id="450851.PHZ_c0900"/>
<protein>
    <recommendedName>
        <fullName evidence="1">Methyltransferase type 11 domain-containing protein</fullName>
    </recommendedName>
</protein>
<organism evidence="2 3">
    <name type="scientific">Phenylobacterium zucineum (strain HLK1)</name>
    <dbReference type="NCBI Taxonomy" id="450851"/>
    <lineage>
        <taxon>Bacteria</taxon>
        <taxon>Pseudomonadati</taxon>
        <taxon>Pseudomonadota</taxon>
        <taxon>Alphaproteobacteria</taxon>
        <taxon>Caulobacterales</taxon>
        <taxon>Caulobacteraceae</taxon>
        <taxon>Phenylobacterium</taxon>
    </lineage>
</organism>
<dbReference type="SUPFAM" id="SSF53335">
    <property type="entry name" value="S-adenosyl-L-methionine-dependent methyltransferases"/>
    <property type="match status" value="1"/>
</dbReference>
<gene>
    <name evidence="2" type="ordered locus">PHZ_c0900</name>
</gene>
<feature type="domain" description="Methyltransferase type 11" evidence="1">
    <location>
        <begin position="103"/>
        <end position="203"/>
    </location>
</feature>
<dbReference type="EMBL" id="CP000747">
    <property type="protein sequence ID" value="ACG77314.1"/>
    <property type="molecule type" value="Genomic_DNA"/>
</dbReference>
<accession>B4RGU8</accession>
<sequence length="349" mass="38119">MASLLQMMRRKPAAVPPASASDLPAWAGPLFASALAPLLQDPDGQVRVWQIRDDASQATITDQFKANAEEYHRRYSASDHFEKLFRQALEATGAKVARAPKILDLGSGSGVNSVVPCRRLFPGARIVATDLSGELLALLAEYLAGDASAEEVVCVKMDAMSDHVSPGAFDLVTGASILHHLEHPEHGIAAAARALKPGGQAIFFEPFNGWGIVRAAFERVLVEGDLRGEALDPVIRDIVQRLIRDIEARSRSDRSPEEIAALDDKWLFSREAMAAIARKAGFSQATFVAHNDHPTLYRDSGAIYLRLATGRSDLELPEWAVDVLRSFDEAFTREAKRELMLEGTIVLTK</sequence>
<dbReference type="AlphaFoldDB" id="B4RGU8"/>
<evidence type="ECO:0000313" key="2">
    <source>
        <dbReference type="EMBL" id="ACG77314.1"/>
    </source>
</evidence>
<dbReference type="Proteomes" id="UP000001868">
    <property type="component" value="Chromosome"/>
</dbReference>
<keyword evidence="3" id="KW-1185">Reference proteome</keyword>
<dbReference type="OrthoDB" id="9777830at2"/>
<dbReference type="InterPro" id="IPR013216">
    <property type="entry name" value="Methyltransf_11"/>
</dbReference>
<dbReference type="eggNOG" id="COG2226">
    <property type="taxonomic scope" value="Bacteria"/>
</dbReference>
<evidence type="ECO:0000313" key="3">
    <source>
        <dbReference type="Proteomes" id="UP000001868"/>
    </source>
</evidence>
<reference evidence="2 3" key="1">
    <citation type="journal article" date="2008" name="BMC Genomics">
        <title>Complete genome of Phenylobacterium zucineum - a novel facultative intracellular bacterium isolated from human erythroleukemia cell line K562.</title>
        <authorList>
            <person name="Luo Y."/>
            <person name="Xu X."/>
            <person name="Ding Z."/>
            <person name="Liu Z."/>
            <person name="Zhang B."/>
            <person name="Yan Z."/>
            <person name="Sun J."/>
            <person name="Hu S."/>
            <person name="Hu X."/>
        </authorList>
    </citation>
    <scope>NUCLEOTIDE SEQUENCE [LARGE SCALE GENOMIC DNA]</scope>
    <source>
        <strain evidence="2 3">HLK1</strain>
    </source>
</reference>
<name>B4RGU8_PHEZH</name>
<dbReference type="KEGG" id="pzu:PHZ_c0900"/>
<dbReference type="InterPro" id="IPR029063">
    <property type="entry name" value="SAM-dependent_MTases_sf"/>
</dbReference>
<dbReference type="RefSeq" id="WP_012521462.1">
    <property type="nucleotide sequence ID" value="NC_011144.1"/>
</dbReference>
<proteinExistence type="predicted"/>
<dbReference type="HOGENOM" id="CLU_794212_0_0_5"/>
<dbReference type="PANTHER" id="PTHR43591:SF99">
    <property type="entry name" value="OS06G0646000 PROTEIN"/>
    <property type="match status" value="1"/>
</dbReference>
<evidence type="ECO:0000259" key="1">
    <source>
        <dbReference type="Pfam" id="PF08241"/>
    </source>
</evidence>
<dbReference type="PANTHER" id="PTHR43591">
    <property type="entry name" value="METHYLTRANSFERASE"/>
    <property type="match status" value="1"/>
</dbReference>
<dbReference type="CDD" id="cd02440">
    <property type="entry name" value="AdoMet_MTases"/>
    <property type="match status" value="1"/>
</dbReference>
<dbReference type="Gene3D" id="3.40.50.150">
    <property type="entry name" value="Vaccinia Virus protein VP39"/>
    <property type="match status" value="1"/>
</dbReference>
<dbReference type="GO" id="GO:0008757">
    <property type="term" value="F:S-adenosylmethionine-dependent methyltransferase activity"/>
    <property type="evidence" value="ECO:0007669"/>
    <property type="project" value="InterPro"/>
</dbReference>